<dbReference type="Pfam" id="PF02156">
    <property type="entry name" value="Glyco_hydro_26"/>
    <property type="match status" value="1"/>
</dbReference>
<comment type="similarity">
    <text evidence="1 4">Belongs to the glycosyl hydrolase 26 family.</text>
</comment>
<dbReference type="PROSITE" id="PS51764">
    <property type="entry name" value="GH26"/>
    <property type="match status" value="1"/>
</dbReference>
<keyword evidence="3 4" id="KW-0326">Glycosidase</keyword>
<gene>
    <name evidence="7" type="ORF">SAMN02745245_01539</name>
</gene>
<evidence type="ECO:0000259" key="6">
    <source>
        <dbReference type="PROSITE" id="PS51764"/>
    </source>
</evidence>
<feature type="chain" id="PRO_5009914037" evidence="5">
    <location>
        <begin position="26"/>
        <end position="512"/>
    </location>
</feature>
<evidence type="ECO:0000256" key="3">
    <source>
        <dbReference type="ARBA" id="ARBA00023295"/>
    </source>
</evidence>
<dbReference type="GO" id="GO:0006080">
    <property type="term" value="P:substituted mannan metabolic process"/>
    <property type="evidence" value="ECO:0007669"/>
    <property type="project" value="InterPro"/>
</dbReference>
<protein>
    <submittedName>
        <fullName evidence="7">Glycosyl hydrolase family 26</fullName>
    </submittedName>
</protein>
<dbReference type="SUPFAM" id="SSF51445">
    <property type="entry name" value="(Trans)glycosidases"/>
    <property type="match status" value="1"/>
</dbReference>
<dbReference type="InterPro" id="IPR017853">
    <property type="entry name" value="GH"/>
</dbReference>
<dbReference type="STRING" id="1120995.SAMN02745245_01539"/>
<evidence type="ECO:0000256" key="5">
    <source>
        <dbReference type="SAM" id="SignalP"/>
    </source>
</evidence>
<dbReference type="Proteomes" id="UP000184032">
    <property type="component" value="Unassembled WGS sequence"/>
</dbReference>
<dbReference type="InterPro" id="IPR000805">
    <property type="entry name" value="Glyco_hydro_26"/>
</dbReference>
<keyword evidence="2 4" id="KW-0378">Hydrolase</keyword>
<dbReference type="PANTHER" id="PTHR40079:SF4">
    <property type="entry name" value="GH26 DOMAIN-CONTAINING PROTEIN-RELATED"/>
    <property type="match status" value="1"/>
</dbReference>
<reference evidence="7 8" key="1">
    <citation type="submission" date="2016-11" db="EMBL/GenBank/DDBJ databases">
        <authorList>
            <person name="Jaros S."/>
            <person name="Januszkiewicz K."/>
            <person name="Wedrychowicz H."/>
        </authorList>
    </citation>
    <scope>NUCLEOTIDE SEQUENCE [LARGE SCALE GENOMIC DNA]</scope>
    <source>
        <strain evidence="7 8">DSM 21120</strain>
    </source>
</reference>
<evidence type="ECO:0000313" key="8">
    <source>
        <dbReference type="Proteomes" id="UP000184032"/>
    </source>
</evidence>
<keyword evidence="8" id="KW-1185">Reference proteome</keyword>
<evidence type="ECO:0000256" key="2">
    <source>
        <dbReference type="ARBA" id="ARBA00022801"/>
    </source>
</evidence>
<keyword evidence="5" id="KW-0732">Signal</keyword>
<dbReference type="EMBL" id="FQXI01000012">
    <property type="protein sequence ID" value="SHH53308.1"/>
    <property type="molecule type" value="Genomic_DNA"/>
</dbReference>
<name>A0A1M5TRL0_9FIRM</name>
<dbReference type="RefSeq" id="WP_073185130.1">
    <property type="nucleotide sequence ID" value="NZ_FQXI01000012.1"/>
</dbReference>
<proteinExistence type="inferred from homology"/>
<feature type="domain" description="GH26" evidence="6">
    <location>
        <begin position="187"/>
        <end position="507"/>
    </location>
</feature>
<dbReference type="PANTHER" id="PTHR40079">
    <property type="entry name" value="MANNAN ENDO-1,4-BETA-MANNOSIDASE E-RELATED"/>
    <property type="match status" value="1"/>
</dbReference>
<dbReference type="InterPro" id="IPR022790">
    <property type="entry name" value="GH26_dom"/>
</dbReference>
<evidence type="ECO:0000256" key="1">
    <source>
        <dbReference type="ARBA" id="ARBA00007754"/>
    </source>
</evidence>
<feature type="signal peptide" evidence="5">
    <location>
        <begin position="1"/>
        <end position="25"/>
    </location>
</feature>
<organism evidence="7 8">
    <name type="scientific">Anaerosphaera aminiphila DSM 21120</name>
    <dbReference type="NCBI Taxonomy" id="1120995"/>
    <lineage>
        <taxon>Bacteria</taxon>
        <taxon>Bacillati</taxon>
        <taxon>Bacillota</taxon>
        <taxon>Tissierellia</taxon>
        <taxon>Tissierellales</taxon>
        <taxon>Peptoniphilaceae</taxon>
        <taxon>Anaerosphaera</taxon>
    </lineage>
</organism>
<dbReference type="GO" id="GO:0016985">
    <property type="term" value="F:mannan endo-1,4-beta-mannosidase activity"/>
    <property type="evidence" value="ECO:0007669"/>
    <property type="project" value="InterPro"/>
</dbReference>
<evidence type="ECO:0000313" key="7">
    <source>
        <dbReference type="EMBL" id="SHH53308.1"/>
    </source>
</evidence>
<accession>A0A1M5TRL0</accession>
<sequence>MRVNKLRGIVLFLFMALFLTKPASAEGAFGVAPLNTNKDLLKNYVDGYSIHIPKNSKVTCDGNYYKTEITYADTSVKVFIEDSTGKNFSFADYEYYSLKGLRDNQSEYEVLYDGVQPTAIGDFHAYQFNRQKLSRVPNDKNHYLIMIKELGNNRSVTFMIKSESAINKSEVLSMVGTFKTDVEKKNVEIVPVKQSITTDSRGNIQAGRTLSAKTAQLYYNDFLTNGNTKWGIFVQDFWRNTTMSDIENKIDSKFSYALLYHSFSFNNEQIREAIDYCKTWNKSLELTFQTDKVDGKNQIYSVLNGERDDYFREMAKIIKEEEHPTLFRIGNEMNGDWCSYSAWNTGLDSDIYTSFYEYIYKIFEEEGANPYILYVFNPNGRNFPNFKYNDESMYRPKEDHYDILGLTLYNTGTYYSDELWESFDQLYTKLYNDSLKMYEKPMMITEFACSTTGGDKVEWTRDMLQKLNTKYPKIKVAIWFNGTDLDASGNPARVYKIDEPAEVLDVFRAYIK</sequence>
<dbReference type="Gene3D" id="3.20.20.80">
    <property type="entry name" value="Glycosidases"/>
    <property type="match status" value="1"/>
</dbReference>
<dbReference type="OrthoDB" id="9802773at2"/>
<feature type="active site" description="Proton donor" evidence="4">
    <location>
        <position position="332"/>
    </location>
</feature>
<dbReference type="AlphaFoldDB" id="A0A1M5TRL0"/>
<evidence type="ECO:0000256" key="4">
    <source>
        <dbReference type="PROSITE-ProRule" id="PRU01100"/>
    </source>
</evidence>
<feature type="active site" description="Nucleophile" evidence="4">
    <location>
        <position position="446"/>
    </location>
</feature>